<evidence type="ECO:0000256" key="1">
    <source>
        <dbReference type="SAM" id="MobiDB-lite"/>
    </source>
</evidence>
<dbReference type="AlphaFoldDB" id="D8UE00"/>
<dbReference type="STRING" id="3068.D8UE00"/>
<gene>
    <name evidence="3" type="ORF">VOLCADRAFT_67555</name>
</gene>
<dbReference type="PANTHER" id="PTHR47477">
    <property type="entry name" value="TNF RECEPTOR-ASSOCIATED FACTOR HOMOLOG 1A"/>
    <property type="match status" value="1"/>
</dbReference>
<dbReference type="Proteomes" id="UP000001058">
    <property type="component" value="Unassembled WGS sequence"/>
</dbReference>
<feature type="non-terminal residue" evidence="3">
    <location>
        <position position="1"/>
    </location>
</feature>
<feature type="domain" description="MATH" evidence="2">
    <location>
        <begin position="8"/>
        <end position="130"/>
    </location>
</feature>
<evidence type="ECO:0000313" key="3">
    <source>
        <dbReference type="EMBL" id="EFJ42002.1"/>
    </source>
</evidence>
<name>D8UE00_VOLCA</name>
<proteinExistence type="predicted"/>
<protein>
    <recommendedName>
        <fullName evidence="2">MATH domain-containing protein</fullName>
    </recommendedName>
</protein>
<dbReference type="SMART" id="SM00061">
    <property type="entry name" value="MATH"/>
    <property type="match status" value="1"/>
</dbReference>
<accession>D8UE00</accession>
<dbReference type="InParanoid" id="D8UE00"/>
<evidence type="ECO:0000313" key="4">
    <source>
        <dbReference type="Proteomes" id="UP000001058"/>
    </source>
</evidence>
<dbReference type="EMBL" id="GL378387">
    <property type="protein sequence ID" value="EFJ42002.1"/>
    <property type="molecule type" value="Genomic_DNA"/>
</dbReference>
<dbReference type="PANTHER" id="PTHR47477:SF8">
    <property type="entry name" value="TNF RECEPTOR-ASSOCIATED FACTOR HOMOLOG 1A"/>
    <property type="match status" value="1"/>
</dbReference>
<dbReference type="KEGG" id="vcn:VOLCADRAFT_67555"/>
<dbReference type="Pfam" id="PF22486">
    <property type="entry name" value="MATH_2"/>
    <property type="match status" value="1"/>
</dbReference>
<dbReference type="OrthoDB" id="660257at2759"/>
<reference evidence="3 4" key="1">
    <citation type="journal article" date="2010" name="Science">
        <title>Genomic analysis of organismal complexity in the multicellular green alga Volvox carteri.</title>
        <authorList>
            <person name="Prochnik S.E."/>
            <person name="Umen J."/>
            <person name="Nedelcu A.M."/>
            <person name="Hallmann A."/>
            <person name="Miller S.M."/>
            <person name="Nishii I."/>
            <person name="Ferris P."/>
            <person name="Kuo A."/>
            <person name="Mitros T."/>
            <person name="Fritz-Laylin L.K."/>
            <person name="Hellsten U."/>
            <person name="Chapman J."/>
            <person name="Simakov O."/>
            <person name="Rensing S.A."/>
            <person name="Terry A."/>
            <person name="Pangilinan J."/>
            <person name="Kapitonov V."/>
            <person name="Jurka J."/>
            <person name="Salamov A."/>
            <person name="Shapiro H."/>
            <person name="Schmutz J."/>
            <person name="Grimwood J."/>
            <person name="Lindquist E."/>
            <person name="Lucas S."/>
            <person name="Grigoriev I.V."/>
            <person name="Schmitt R."/>
            <person name="Kirk D."/>
            <person name="Rokhsar D.S."/>
        </authorList>
    </citation>
    <scope>NUCLEOTIDE SEQUENCE [LARGE SCALE GENOMIC DNA]</scope>
    <source>
        <strain evidence="4">f. Nagariensis / Eve</strain>
    </source>
</reference>
<sequence length="379" mass="44383">GPKPHELYGKFTWKIENFSEISKRELRSNVFDVGNYKWYILVYPQGCDVCNHLSLFLCVADYDKLLPGWSHFAQFTIAVVNKEPKKSKYSDTLHRFCKKEHDWGWKKFMELSKVLDGFTVADTLVIKAQVQVILDKPSKPFRCLDPQYRRELVRVYLANVEGICRRFCEDKKSRLAWAREEVSSFRQFWGSLLPEQQRKFLTDKGEVILKAVVKQFFNEKEVTSTLVMDALYSGCKQIEEHSRAWLEGKYTENAPVVLIKAERSTFTLCGDLMDIVDRVQKDFIPAPKDDSKEGDDYRRDSIERDEKRLAELGRKTLEMFVIAHIFCEKLEIAYREAEALKRQDQLIAEEFEMARLEESKAQAKAQADKEKKAKKKVRM</sequence>
<organism evidence="4">
    <name type="scientific">Volvox carteri f. nagariensis</name>
    <dbReference type="NCBI Taxonomy" id="3068"/>
    <lineage>
        <taxon>Eukaryota</taxon>
        <taxon>Viridiplantae</taxon>
        <taxon>Chlorophyta</taxon>
        <taxon>core chlorophytes</taxon>
        <taxon>Chlorophyceae</taxon>
        <taxon>CS clade</taxon>
        <taxon>Chlamydomonadales</taxon>
        <taxon>Volvocaceae</taxon>
        <taxon>Volvox</taxon>
    </lineage>
</organism>
<dbReference type="CDD" id="cd00121">
    <property type="entry name" value="MATH"/>
    <property type="match status" value="1"/>
</dbReference>
<dbReference type="eggNOG" id="ENOG502QW6P">
    <property type="taxonomic scope" value="Eukaryota"/>
</dbReference>
<feature type="compositionally biased region" description="Basic and acidic residues" evidence="1">
    <location>
        <begin position="359"/>
        <end position="371"/>
    </location>
</feature>
<dbReference type="InterPro" id="IPR008974">
    <property type="entry name" value="TRAF-like"/>
</dbReference>
<dbReference type="InterPro" id="IPR002083">
    <property type="entry name" value="MATH/TRAF_dom"/>
</dbReference>
<dbReference type="RefSeq" id="XP_002956877.1">
    <property type="nucleotide sequence ID" value="XM_002956831.1"/>
</dbReference>
<dbReference type="InterPro" id="IPR055327">
    <property type="entry name" value="TRAF1A/B"/>
</dbReference>
<dbReference type="PROSITE" id="PS50144">
    <property type="entry name" value="MATH"/>
    <property type="match status" value="1"/>
</dbReference>
<dbReference type="SUPFAM" id="SSF49599">
    <property type="entry name" value="TRAF domain-like"/>
    <property type="match status" value="1"/>
</dbReference>
<evidence type="ECO:0000259" key="2">
    <source>
        <dbReference type="PROSITE" id="PS50144"/>
    </source>
</evidence>
<dbReference type="GeneID" id="9622648"/>
<dbReference type="FunCoup" id="D8UE00">
    <property type="interactions" value="3"/>
</dbReference>
<feature type="region of interest" description="Disordered" evidence="1">
    <location>
        <begin position="359"/>
        <end position="379"/>
    </location>
</feature>
<keyword evidence="4" id="KW-1185">Reference proteome</keyword>
<dbReference type="Gene3D" id="2.60.210.10">
    <property type="entry name" value="Apoptosis, Tumor Necrosis Factor Receptor Associated Protein 2, Chain A"/>
    <property type="match status" value="1"/>
</dbReference>